<dbReference type="Proteomes" id="UP000006078">
    <property type="component" value="Unassembled WGS sequence"/>
</dbReference>
<evidence type="ECO:0000313" key="3">
    <source>
        <dbReference type="EMBL" id="EJZ82520.1"/>
    </source>
</evidence>
<dbReference type="RefSeq" id="WP_004600398.1">
    <property type="nucleotide sequence ID" value="NZ_HF541865.1"/>
</dbReference>
<evidence type="ECO:0000313" key="4">
    <source>
        <dbReference type="Proteomes" id="UP000006078"/>
    </source>
</evidence>
<proteinExistence type="predicted"/>
<comment type="caution">
    <text evidence="2">The sequence shown here is derived from an EMBL/GenBank/DDBJ whole genome shotgun (WGS) entry which is preliminary data.</text>
</comment>
<name>I7L7T2_9CORY</name>
<keyword evidence="4" id="KW-1185">Reference proteome</keyword>
<accession>I7L7T2</accession>
<organism evidence="2 5">
    <name type="scientific">Corynebacterium otitidis ATCC 51513</name>
    <dbReference type="NCBI Taxonomy" id="883169"/>
    <lineage>
        <taxon>Bacteria</taxon>
        <taxon>Bacillati</taxon>
        <taxon>Actinomycetota</taxon>
        <taxon>Actinomycetes</taxon>
        <taxon>Mycobacteriales</taxon>
        <taxon>Corynebacteriaceae</taxon>
        <taxon>Corynebacterium</taxon>
    </lineage>
</organism>
<dbReference type="EMBL" id="CAJZ01000008">
    <property type="protein sequence ID" value="CCI82822.1"/>
    <property type="molecule type" value="Genomic_DNA"/>
</dbReference>
<evidence type="ECO:0000313" key="2">
    <source>
        <dbReference type="EMBL" id="CCI82822.1"/>
    </source>
</evidence>
<gene>
    <name evidence="2" type="ORF">BN46_0069</name>
    <name evidence="3" type="ORF">HMPREF9719_00508</name>
</gene>
<dbReference type="HOGENOM" id="CLU_2884653_0_0_11"/>
<dbReference type="EMBL" id="AHAE01000030">
    <property type="protein sequence ID" value="EJZ82520.1"/>
    <property type="molecule type" value="Genomic_DNA"/>
</dbReference>
<keyword evidence="1" id="KW-0812">Transmembrane</keyword>
<reference evidence="2 5" key="1">
    <citation type="journal article" date="2012" name="J. Bacteriol.">
        <title>Draft Genome Sequence of Turicella otitidis ATCC 51513, Isolated from Middle Ear Fluid from a Child with Otitis Media.</title>
        <authorList>
            <person name="Brinkrolf K."/>
            <person name="Schneider J."/>
            <person name="Knecht M."/>
            <person name="Ruckert C."/>
            <person name="Tauch A."/>
        </authorList>
    </citation>
    <scope>NUCLEOTIDE SEQUENCE [LARGE SCALE GENOMIC DNA]</scope>
    <source>
        <strain evidence="2 5">ATCC 51513</strain>
    </source>
</reference>
<keyword evidence="1" id="KW-0472">Membrane</keyword>
<feature type="transmembrane region" description="Helical" evidence="1">
    <location>
        <begin position="31"/>
        <end position="50"/>
    </location>
</feature>
<evidence type="ECO:0000256" key="1">
    <source>
        <dbReference type="SAM" id="Phobius"/>
    </source>
</evidence>
<dbReference type="AlphaFoldDB" id="I7L7T2"/>
<protein>
    <submittedName>
        <fullName evidence="2">Putative secreted protein</fullName>
    </submittedName>
</protein>
<keyword evidence="1" id="KW-1133">Transmembrane helix</keyword>
<reference evidence="3 4" key="2">
    <citation type="submission" date="2012-08" db="EMBL/GenBank/DDBJ databases">
        <title>The Genome Sequence of Turicella otitidis ATCC 51513.</title>
        <authorList>
            <consortium name="The Broad Institute Genome Sequencing Platform"/>
            <person name="Earl A."/>
            <person name="Ward D."/>
            <person name="Feldgarden M."/>
            <person name="Gevers D."/>
            <person name="Huys G."/>
            <person name="Walker B."/>
            <person name="Young S.K."/>
            <person name="Zeng Q."/>
            <person name="Gargeya S."/>
            <person name="Fitzgerald M."/>
            <person name="Haas B."/>
            <person name="Abouelleil A."/>
            <person name="Alvarado L."/>
            <person name="Arachchi H.M."/>
            <person name="Berlin A.M."/>
            <person name="Chapman S.B."/>
            <person name="Goldberg J."/>
            <person name="Griggs A."/>
            <person name="Gujja S."/>
            <person name="Hansen M."/>
            <person name="Howarth C."/>
            <person name="Imamovic A."/>
            <person name="Larimer J."/>
            <person name="McCowen C."/>
            <person name="Montmayeur A."/>
            <person name="Murphy C."/>
            <person name="Neiman D."/>
            <person name="Pearson M."/>
            <person name="Priest M."/>
            <person name="Roberts A."/>
            <person name="Saif S."/>
            <person name="Shea T."/>
            <person name="Sisk P."/>
            <person name="Sykes S."/>
            <person name="Wortman J."/>
            <person name="Nusbaum C."/>
            <person name="Birren B."/>
        </authorList>
    </citation>
    <scope>NUCLEOTIDE SEQUENCE [LARGE SCALE GENOMIC DNA]</scope>
    <source>
        <strain evidence="3 4">ATCC 51513</strain>
    </source>
</reference>
<evidence type="ECO:0000313" key="5">
    <source>
        <dbReference type="Proteomes" id="UP000011016"/>
    </source>
</evidence>
<sequence length="63" mass="6274">MSPRTAIVVALAGWALAIATALVVMDFDVAAAMTSPIVAIVGFIALAAIVGNAARAHRGQAAE</sequence>
<dbReference type="Proteomes" id="UP000011016">
    <property type="component" value="Unassembled WGS sequence"/>
</dbReference>